<accession>A0ABW3L270</accession>
<dbReference type="PANTHER" id="PTHR11941:SF54">
    <property type="entry name" value="ENOYL-COA HYDRATASE, MITOCHONDRIAL"/>
    <property type="match status" value="1"/>
</dbReference>
<protein>
    <submittedName>
        <fullName evidence="3">Enoyl-CoA hydratase/isomerase family protein</fullName>
    </submittedName>
</protein>
<dbReference type="Gene3D" id="3.90.226.10">
    <property type="entry name" value="2-enoyl-CoA Hydratase, Chain A, domain 1"/>
    <property type="match status" value="1"/>
</dbReference>
<name>A0ABW3L270_9BACI</name>
<dbReference type="RefSeq" id="WP_386058665.1">
    <property type="nucleotide sequence ID" value="NZ_JBHTKL010000002.1"/>
</dbReference>
<evidence type="ECO:0000313" key="3">
    <source>
        <dbReference type="EMBL" id="MFD1019203.1"/>
    </source>
</evidence>
<evidence type="ECO:0000313" key="4">
    <source>
        <dbReference type="Proteomes" id="UP001596990"/>
    </source>
</evidence>
<dbReference type="CDD" id="cd06558">
    <property type="entry name" value="crotonase-like"/>
    <property type="match status" value="1"/>
</dbReference>
<dbReference type="SUPFAM" id="SSF52096">
    <property type="entry name" value="ClpP/crotonase"/>
    <property type="match status" value="1"/>
</dbReference>
<organism evidence="3 4">
    <name type="scientific">Thalassobacillus hwangdonensis</name>
    <dbReference type="NCBI Taxonomy" id="546108"/>
    <lineage>
        <taxon>Bacteria</taxon>
        <taxon>Bacillati</taxon>
        <taxon>Bacillota</taxon>
        <taxon>Bacilli</taxon>
        <taxon>Bacillales</taxon>
        <taxon>Bacillaceae</taxon>
        <taxon>Thalassobacillus</taxon>
    </lineage>
</organism>
<sequence length="258" mass="28659">MSGFEFISTSVNDQVGSIILNRPKVLNALNRKMVSEIVVAMETFDQNEDVRVILVTGEGRAFAAGADIDEMAEDGSIDFELLNQFAEWDRIALVKKPIICAVQGFALGGGFELVLACDMVLAAEDAEFGFPEVNIGVMPGAGGTQRLTKLLGRTQALQYLWTGDRITAKEAEAKGIINKLISPELLKDEAEKFAKRLSKQAPLSLRMIKESVNKAVDYSLYEGMQFERKNFYLLFSSEDQKEGMNAFIEKRRPKFKGK</sequence>
<dbReference type="PANTHER" id="PTHR11941">
    <property type="entry name" value="ENOYL-COA HYDRATASE-RELATED"/>
    <property type="match status" value="1"/>
</dbReference>
<keyword evidence="2" id="KW-0456">Lyase</keyword>
<dbReference type="EMBL" id="JBHTKL010000002">
    <property type="protein sequence ID" value="MFD1019203.1"/>
    <property type="molecule type" value="Genomic_DNA"/>
</dbReference>
<dbReference type="Gene3D" id="1.10.12.10">
    <property type="entry name" value="Lyase 2-enoyl-coa Hydratase, Chain A, domain 2"/>
    <property type="match status" value="1"/>
</dbReference>
<dbReference type="Proteomes" id="UP001596990">
    <property type="component" value="Unassembled WGS sequence"/>
</dbReference>
<evidence type="ECO:0000256" key="1">
    <source>
        <dbReference type="ARBA" id="ARBA00005254"/>
    </source>
</evidence>
<evidence type="ECO:0000256" key="2">
    <source>
        <dbReference type="ARBA" id="ARBA00023239"/>
    </source>
</evidence>
<reference evidence="4" key="1">
    <citation type="journal article" date="2019" name="Int. J. Syst. Evol. Microbiol.">
        <title>The Global Catalogue of Microorganisms (GCM) 10K type strain sequencing project: providing services to taxonomists for standard genome sequencing and annotation.</title>
        <authorList>
            <consortium name="The Broad Institute Genomics Platform"/>
            <consortium name="The Broad Institute Genome Sequencing Center for Infectious Disease"/>
            <person name="Wu L."/>
            <person name="Ma J."/>
        </authorList>
    </citation>
    <scope>NUCLEOTIDE SEQUENCE [LARGE SCALE GENOMIC DNA]</scope>
    <source>
        <strain evidence="4">CCUG 56607</strain>
    </source>
</reference>
<dbReference type="Pfam" id="PF00378">
    <property type="entry name" value="ECH_1"/>
    <property type="match status" value="1"/>
</dbReference>
<proteinExistence type="inferred from homology"/>
<dbReference type="InterPro" id="IPR001753">
    <property type="entry name" value="Enoyl-CoA_hydra/iso"/>
</dbReference>
<dbReference type="InterPro" id="IPR014748">
    <property type="entry name" value="Enoyl-CoA_hydra_C"/>
</dbReference>
<comment type="similarity">
    <text evidence="1">Belongs to the enoyl-CoA hydratase/isomerase family.</text>
</comment>
<comment type="caution">
    <text evidence="3">The sequence shown here is derived from an EMBL/GenBank/DDBJ whole genome shotgun (WGS) entry which is preliminary data.</text>
</comment>
<gene>
    <name evidence="3" type="ORF">ACFQ2J_08355</name>
</gene>
<keyword evidence="4" id="KW-1185">Reference proteome</keyword>
<dbReference type="InterPro" id="IPR029045">
    <property type="entry name" value="ClpP/crotonase-like_dom_sf"/>
</dbReference>